<comment type="caution">
    <text evidence="2">The sequence shown here is derived from an EMBL/GenBank/DDBJ whole genome shotgun (WGS) entry which is preliminary data.</text>
</comment>
<dbReference type="EMBL" id="PVTF01000009">
    <property type="protein sequence ID" value="PRY38060.1"/>
    <property type="molecule type" value="Genomic_DNA"/>
</dbReference>
<protein>
    <submittedName>
        <fullName evidence="2">3-hydroxyacyl-[acyl-carrier-protein] dehydratase</fullName>
    </submittedName>
</protein>
<name>A0A2T0SXD9_9PSEU</name>
<sequence>MTAVEEGTRVFVDPADPVFAGHYPGFPILPGLFVVQHVHEAVRDRLPGMRVSAVQRAKFLSPVFPGDSLLIATTFADDGDSVLVTAVVSTGTGPVVEVKLRYSGSAS</sequence>
<dbReference type="Pfam" id="PF22818">
    <property type="entry name" value="ApeI-like"/>
    <property type="match status" value="1"/>
</dbReference>
<dbReference type="RefSeq" id="WP_106191061.1">
    <property type="nucleotide sequence ID" value="NZ_PVTF01000009.1"/>
</dbReference>
<feature type="domain" description="ApeI dehydratase-like" evidence="1">
    <location>
        <begin position="10"/>
        <end position="77"/>
    </location>
</feature>
<dbReference type="InterPro" id="IPR054545">
    <property type="entry name" value="ApeI-like"/>
</dbReference>
<dbReference type="AlphaFoldDB" id="A0A2T0SXD9"/>
<dbReference type="InterPro" id="IPR029069">
    <property type="entry name" value="HotDog_dom_sf"/>
</dbReference>
<reference evidence="2 3" key="1">
    <citation type="submission" date="2018-03" db="EMBL/GenBank/DDBJ databases">
        <title>Genomic Encyclopedia of Archaeal and Bacterial Type Strains, Phase II (KMG-II): from individual species to whole genera.</title>
        <authorList>
            <person name="Goeker M."/>
        </authorList>
    </citation>
    <scope>NUCLEOTIDE SEQUENCE [LARGE SCALE GENOMIC DNA]</scope>
    <source>
        <strain evidence="2 3">DSM 44720</strain>
    </source>
</reference>
<dbReference type="OrthoDB" id="9787658at2"/>
<dbReference type="SUPFAM" id="SSF54637">
    <property type="entry name" value="Thioesterase/thiol ester dehydrase-isomerase"/>
    <property type="match status" value="1"/>
</dbReference>
<dbReference type="Gene3D" id="3.10.129.10">
    <property type="entry name" value="Hotdog Thioesterase"/>
    <property type="match status" value="1"/>
</dbReference>
<proteinExistence type="predicted"/>
<evidence type="ECO:0000313" key="2">
    <source>
        <dbReference type="EMBL" id="PRY38060.1"/>
    </source>
</evidence>
<accession>A0A2T0SXD9</accession>
<organism evidence="2 3">
    <name type="scientific">Umezawaea tangerina</name>
    <dbReference type="NCBI Taxonomy" id="84725"/>
    <lineage>
        <taxon>Bacteria</taxon>
        <taxon>Bacillati</taxon>
        <taxon>Actinomycetota</taxon>
        <taxon>Actinomycetes</taxon>
        <taxon>Pseudonocardiales</taxon>
        <taxon>Pseudonocardiaceae</taxon>
        <taxon>Umezawaea</taxon>
    </lineage>
</organism>
<dbReference type="Proteomes" id="UP000239494">
    <property type="component" value="Unassembled WGS sequence"/>
</dbReference>
<evidence type="ECO:0000259" key="1">
    <source>
        <dbReference type="Pfam" id="PF22818"/>
    </source>
</evidence>
<evidence type="ECO:0000313" key="3">
    <source>
        <dbReference type="Proteomes" id="UP000239494"/>
    </source>
</evidence>
<keyword evidence="3" id="KW-1185">Reference proteome</keyword>
<gene>
    <name evidence="2" type="ORF">CLV43_109280</name>
</gene>